<organism evidence="11 12">
    <name type="scientific">Hanseniaspora osmophila</name>
    <dbReference type="NCBI Taxonomy" id="56408"/>
    <lineage>
        <taxon>Eukaryota</taxon>
        <taxon>Fungi</taxon>
        <taxon>Dikarya</taxon>
        <taxon>Ascomycota</taxon>
        <taxon>Saccharomycotina</taxon>
        <taxon>Saccharomycetes</taxon>
        <taxon>Saccharomycodales</taxon>
        <taxon>Saccharomycodaceae</taxon>
        <taxon>Hanseniaspora</taxon>
    </lineage>
</organism>
<dbReference type="PRINTS" id="PR00339">
    <property type="entry name" value="PCNACYCLIN"/>
</dbReference>
<accession>A0A1E5RE37</accession>
<feature type="domain" description="Proliferating cell nuclear antigen PCNA N-terminal" evidence="9">
    <location>
        <begin position="1"/>
        <end position="124"/>
    </location>
</feature>
<dbReference type="PROSITE" id="PS01251">
    <property type="entry name" value="PCNA_1"/>
    <property type="match status" value="1"/>
</dbReference>
<evidence type="ECO:0000256" key="6">
    <source>
        <dbReference type="ARBA" id="ARBA00054163"/>
    </source>
</evidence>
<dbReference type="InterPro" id="IPR022659">
    <property type="entry name" value="Pr_cel_nuc_antig_CS"/>
</dbReference>
<dbReference type="SUPFAM" id="SSF55979">
    <property type="entry name" value="DNA clamp"/>
    <property type="match status" value="2"/>
</dbReference>
<evidence type="ECO:0000259" key="9">
    <source>
        <dbReference type="Pfam" id="PF00705"/>
    </source>
</evidence>
<comment type="function">
    <text evidence="7">This protein is an auxiliary protein of DNA polymerase delta and is involved in the control of eukaryotic DNA replication by increasing the polymerase's processivity during elongation of the leading strand.</text>
</comment>
<dbReference type="NCBIfam" id="TIGR00590">
    <property type="entry name" value="pcna"/>
    <property type="match status" value="1"/>
</dbReference>
<comment type="function">
    <text evidence="6">This protein is an auxiliary protein of DNA polymerase delta and is involved in the control of eukaryotic DNA replication by increasing the polymerase's processibility during elongation of the leading strand. Involved in DNA repair.</text>
</comment>
<evidence type="ECO:0000256" key="8">
    <source>
        <dbReference type="RuleBase" id="RU003671"/>
    </source>
</evidence>
<reference evidence="12" key="1">
    <citation type="journal article" date="2016" name="Genome Announc.">
        <title>Genome sequences of three species of Hanseniaspora isolated from spontaneous wine fermentations.</title>
        <authorList>
            <person name="Sternes P.R."/>
            <person name="Lee D."/>
            <person name="Kutyna D.R."/>
            <person name="Borneman A.R."/>
        </authorList>
    </citation>
    <scope>NUCLEOTIDE SEQUENCE [LARGE SCALE GENOMIC DNA]</scope>
    <source>
        <strain evidence="12">AWRI3579</strain>
    </source>
</reference>
<keyword evidence="5 7" id="KW-0539">Nucleus</keyword>
<dbReference type="STRING" id="56408.A0A1E5RE37"/>
<dbReference type="InterPro" id="IPR022648">
    <property type="entry name" value="Pr_cel_nuc_antig_N"/>
</dbReference>
<evidence type="ECO:0000256" key="3">
    <source>
        <dbReference type="ARBA" id="ARBA00022705"/>
    </source>
</evidence>
<feature type="domain" description="Proliferating cell nuclear antigen PCNA C-terminal" evidence="10">
    <location>
        <begin position="128"/>
        <end position="254"/>
    </location>
</feature>
<evidence type="ECO:0000256" key="2">
    <source>
        <dbReference type="ARBA" id="ARBA00010462"/>
    </source>
</evidence>
<keyword evidence="12" id="KW-1185">Reference proteome</keyword>
<dbReference type="GO" id="GO:0006275">
    <property type="term" value="P:regulation of DNA replication"/>
    <property type="evidence" value="ECO:0007669"/>
    <property type="project" value="InterPro"/>
</dbReference>
<dbReference type="InterPro" id="IPR046938">
    <property type="entry name" value="DNA_clamp_sf"/>
</dbReference>
<gene>
    <name evidence="11" type="ORF">AWRI3579_g2152</name>
</gene>
<dbReference type="PANTHER" id="PTHR11352">
    <property type="entry name" value="PROLIFERATING CELL NUCLEAR ANTIGEN"/>
    <property type="match status" value="1"/>
</dbReference>
<keyword evidence="4 8" id="KW-0238">DNA-binding</keyword>
<dbReference type="GO" id="GO:0043626">
    <property type="term" value="C:PCNA complex"/>
    <property type="evidence" value="ECO:0007669"/>
    <property type="project" value="UniProtKB-ARBA"/>
</dbReference>
<dbReference type="InParanoid" id="A0A1E5RE37"/>
<dbReference type="CDD" id="cd00577">
    <property type="entry name" value="PCNA"/>
    <property type="match status" value="1"/>
</dbReference>
<keyword evidence="3 8" id="KW-0235">DNA replication</keyword>
<evidence type="ECO:0000256" key="4">
    <source>
        <dbReference type="ARBA" id="ARBA00023125"/>
    </source>
</evidence>
<evidence type="ECO:0000313" key="12">
    <source>
        <dbReference type="Proteomes" id="UP000095728"/>
    </source>
</evidence>
<protein>
    <recommendedName>
        <fullName evidence="7">DNA sliding clamp PCNA</fullName>
    </recommendedName>
</protein>
<evidence type="ECO:0000256" key="7">
    <source>
        <dbReference type="RuleBase" id="RU000641"/>
    </source>
</evidence>
<dbReference type="FunCoup" id="A0A1E5RE37">
    <property type="interactions" value="1133"/>
</dbReference>
<dbReference type="GO" id="GO:0006273">
    <property type="term" value="P:lagging strand elongation"/>
    <property type="evidence" value="ECO:0007669"/>
    <property type="project" value="UniProtKB-ARBA"/>
</dbReference>
<dbReference type="GO" id="GO:0070987">
    <property type="term" value="P:error-free translesion synthesis"/>
    <property type="evidence" value="ECO:0007669"/>
    <property type="project" value="UniProtKB-ARBA"/>
</dbReference>
<sequence>MLEAKFSEASLFKRIIDSFKDCVELVNFVCDEHGIEAQAVDDSRVLLVVLKIEPSAFESFRCDKPVTLGLNLTSLSKVLRCGNNSDTLTLIADDEPDSIFVLFEDSKKNKISEYSLKLMEIDADMLRIDDMKYDCTINMSSVEFAKTVRDLSQLNDSFNVFVKKDAIKFVAEGDIGSGSVVLKPENDLEKPDERIEVHLSQPVELAFSTKYLLDIVKASTLSNQIIIKFASESPALFEFKLNSGGYLDFHLAPKYNEEE</sequence>
<dbReference type="PANTHER" id="PTHR11352:SF0">
    <property type="entry name" value="PROLIFERATING CELL NUCLEAR ANTIGEN"/>
    <property type="match status" value="1"/>
</dbReference>
<comment type="similarity">
    <text evidence="2 8">Belongs to the PCNA family.</text>
</comment>
<dbReference type="GO" id="GO:0030337">
    <property type="term" value="F:DNA polymerase processivity factor activity"/>
    <property type="evidence" value="ECO:0007669"/>
    <property type="project" value="InterPro"/>
</dbReference>
<dbReference type="Pfam" id="PF00705">
    <property type="entry name" value="PCNA_N"/>
    <property type="match status" value="1"/>
</dbReference>
<dbReference type="GO" id="GO:0006272">
    <property type="term" value="P:leading strand elongation"/>
    <property type="evidence" value="ECO:0007669"/>
    <property type="project" value="TreeGrafter"/>
</dbReference>
<dbReference type="EMBL" id="LPNM01000007">
    <property type="protein sequence ID" value="OEJ85136.1"/>
    <property type="molecule type" value="Genomic_DNA"/>
</dbReference>
<dbReference type="FunFam" id="3.10.150.10:FF:000006">
    <property type="entry name" value="Proliferating cell nuclear antigen"/>
    <property type="match status" value="1"/>
</dbReference>
<dbReference type="InterPro" id="IPR000730">
    <property type="entry name" value="Pr_cel_nuc_antig"/>
</dbReference>
<evidence type="ECO:0000259" key="10">
    <source>
        <dbReference type="Pfam" id="PF02747"/>
    </source>
</evidence>
<comment type="subcellular location">
    <subcellularLocation>
        <location evidence="1 7">Nucleus</location>
    </subcellularLocation>
</comment>
<name>A0A1E5RE37_9ASCO</name>
<dbReference type="GO" id="GO:0003677">
    <property type="term" value="F:DNA binding"/>
    <property type="evidence" value="ECO:0007669"/>
    <property type="project" value="UniProtKB-KW"/>
</dbReference>
<dbReference type="OrthoDB" id="534348at2759"/>
<dbReference type="AlphaFoldDB" id="A0A1E5RE37"/>
<dbReference type="Gene3D" id="3.10.150.10">
    <property type="entry name" value="DNA Polymerase III, subunit A, domain 2"/>
    <property type="match status" value="2"/>
</dbReference>
<dbReference type="GO" id="GO:0006298">
    <property type="term" value="P:mismatch repair"/>
    <property type="evidence" value="ECO:0007669"/>
    <property type="project" value="TreeGrafter"/>
</dbReference>
<dbReference type="InterPro" id="IPR022649">
    <property type="entry name" value="Pr_cel_nuc_antig_C"/>
</dbReference>
<evidence type="ECO:0000313" key="11">
    <source>
        <dbReference type="EMBL" id="OEJ85136.1"/>
    </source>
</evidence>
<evidence type="ECO:0000256" key="5">
    <source>
        <dbReference type="ARBA" id="ARBA00023242"/>
    </source>
</evidence>
<dbReference type="Proteomes" id="UP000095728">
    <property type="component" value="Unassembled WGS sequence"/>
</dbReference>
<comment type="caution">
    <text evidence="11">The sequence shown here is derived from an EMBL/GenBank/DDBJ whole genome shotgun (WGS) entry which is preliminary data.</text>
</comment>
<evidence type="ECO:0000256" key="1">
    <source>
        <dbReference type="ARBA" id="ARBA00004123"/>
    </source>
</evidence>
<proteinExistence type="inferred from homology"/>
<dbReference type="HAMAP" id="MF_00317">
    <property type="entry name" value="DNApol_clamp_arch"/>
    <property type="match status" value="1"/>
</dbReference>
<dbReference type="Pfam" id="PF02747">
    <property type="entry name" value="PCNA_C"/>
    <property type="match status" value="1"/>
</dbReference>